<dbReference type="SFLD" id="SFLDG01101">
    <property type="entry name" value="Uncharacterised_Radical_SAM_Su"/>
    <property type="match status" value="1"/>
</dbReference>
<dbReference type="SUPFAM" id="SSF102114">
    <property type="entry name" value="Radical SAM enzymes"/>
    <property type="match status" value="1"/>
</dbReference>
<feature type="domain" description="Radical SAM core" evidence="8">
    <location>
        <begin position="71"/>
        <end position="290"/>
    </location>
</feature>
<dbReference type="PANTHER" id="PTHR30352">
    <property type="entry name" value="PYRUVATE FORMATE-LYASE-ACTIVATING ENZYME"/>
    <property type="match status" value="1"/>
</dbReference>
<dbReference type="SFLD" id="SFLDS00029">
    <property type="entry name" value="Radical_SAM"/>
    <property type="match status" value="1"/>
</dbReference>
<dbReference type="PROSITE" id="PS51918">
    <property type="entry name" value="RADICAL_SAM"/>
    <property type="match status" value="1"/>
</dbReference>
<keyword evidence="2" id="KW-0004">4Fe-4S</keyword>
<keyword evidence="6" id="KW-0408">Iron</keyword>
<keyword evidence="3" id="KW-0119">Carbohydrate metabolism</keyword>
<dbReference type="Pfam" id="PF04055">
    <property type="entry name" value="Radical_SAM"/>
    <property type="match status" value="1"/>
</dbReference>
<comment type="cofactor">
    <cofactor evidence="1">
        <name>[4Fe-4S] cluster</name>
        <dbReference type="ChEBI" id="CHEBI:49883"/>
    </cofactor>
</comment>
<dbReference type="RefSeq" id="WP_281843123.1">
    <property type="nucleotide sequence ID" value="NZ_BROH01000009.1"/>
</dbReference>
<evidence type="ECO:0000256" key="4">
    <source>
        <dbReference type="ARBA" id="ARBA00022691"/>
    </source>
</evidence>
<accession>A0ABQ5LVR6</accession>
<evidence type="ECO:0000256" key="7">
    <source>
        <dbReference type="ARBA" id="ARBA00023014"/>
    </source>
</evidence>
<evidence type="ECO:0000256" key="1">
    <source>
        <dbReference type="ARBA" id="ARBA00001966"/>
    </source>
</evidence>
<evidence type="ECO:0000256" key="3">
    <source>
        <dbReference type="ARBA" id="ARBA00022526"/>
    </source>
</evidence>
<evidence type="ECO:0000256" key="6">
    <source>
        <dbReference type="ARBA" id="ARBA00023004"/>
    </source>
</evidence>
<evidence type="ECO:0000256" key="2">
    <source>
        <dbReference type="ARBA" id="ARBA00022485"/>
    </source>
</evidence>
<keyword evidence="5" id="KW-0479">Metal-binding</keyword>
<keyword evidence="7" id="KW-0411">Iron-sulfur</keyword>
<dbReference type="PANTHER" id="PTHR30352:SF5">
    <property type="entry name" value="PYRUVATE FORMATE-LYASE 1-ACTIVATING ENZYME"/>
    <property type="match status" value="1"/>
</dbReference>
<comment type="caution">
    <text evidence="9">The sequence shown here is derived from an EMBL/GenBank/DDBJ whole genome shotgun (WGS) entry which is preliminary data.</text>
</comment>
<dbReference type="PIRSF" id="PIRSF004869">
    <property type="entry name" value="PflX_prd"/>
    <property type="match status" value="1"/>
</dbReference>
<evidence type="ECO:0000313" key="10">
    <source>
        <dbReference type="Proteomes" id="UP001144205"/>
    </source>
</evidence>
<evidence type="ECO:0000259" key="8">
    <source>
        <dbReference type="PROSITE" id="PS51918"/>
    </source>
</evidence>
<evidence type="ECO:0000256" key="5">
    <source>
        <dbReference type="ARBA" id="ARBA00022723"/>
    </source>
</evidence>
<dbReference type="EMBL" id="BROH01000009">
    <property type="protein sequence ID" value="GKY89089.1"/>
    <property type="molecule type" value="Genomic_DNA"/>
</dbReference>
<evidence type="ECO:0000313" key="9">
    <source>
        <dbReference type="EMBL" id="GKY89089.1"/>
    </source>
</evidence>
<dbReference type="InterPro" id="IPR007197">
    <property type="entry name" value="rSAM"/>
</dbReference>
<keyword evidence="10" id="KW-1185">Reference proteome</keyword>
<dbReference type="Gene3D" id="3.20.20.70">
    <property type="entry name" value="Aldolase class I"/>
    <property type="match status" value="1"/>
</dbReference>
<gene>
    <name evidence="9" type="ORF">STA1M1_29580</name>
</gene>
<dbReference type="InterPro" id="IPR027596">
    <property type="entry name" value="AmmeMemoSam_rS"/>
</dbReference>
<dbReference type="NCBIfam" id="TIGR04337">
    <property type="entry name" value="AmmeMemoSam_rS"/>
    <property type="match status" value="1"/>
</dbReference>
<dbReference type="InterPro" id="IPR016431">
    <property type="entry name" value="Pyrv-formate_lyase-activ_prd"/>
</dbReference>
<keyword evidence="3" id="KW-0313">Glucose metabolism</keyword>
<dbReference type="InterPro" id="IPR058240">
    <property type="entry name" value="rSAM_sf"/>
</dbReference>
<dbReference type="InterPro" id="IPR013785">
    <property type="entry name" value="Aldolase_TIM"/>
</dbReference>
<organism evidence="9 10">
    <name type="scientific">Sinisalibacter aestuarii</name>
    <dbReference type="NCBI Taxonomy" id="2949426"/>
    <lineage>
        <taxon>Bacteria</taxon>
        <taxon>Pseudomonadati</taxon>
        <taxon>Pseudomonadota</taxon>
        <taxon>Alphaproteobacteria</taxon>
        <taxon>Rhodobacterales</taxon>
        <taxon>Roseobacteraceae</taxon>
        <taxon>Sinisalibacter</taxon>
    </lineage>
</organism>
<dbReference type="Proteomes" id="UP001144205">
    <property type="component" value="Unassembled WGS sequence"/>
</dbReference>
<dbReference type="InterPro" id="IPR034457">
    <property type="entry name" value="Organic_radical-activating"/>
</dbReference>
<reference evidence="9" key="1">
    <citation type="journal article" date="2023" name="Int. J. Syst. Evol. Microbiol.">
        <title>Sinisalibacter aestuarii sp. nov., isolated from estuarine sediment of the Arakawa River.</title>
        <authorList>
            <person name="Arafat S.T."/>
            <person name="Hirano S."/>
            <person name="Sato A."/>
            <person name="Takeuchi K."/>
            <person name="Yasuda T."/>
            <person name="Terahara T."/>
            <person name="Hamada M."/>
            <person name="Kobayashi T."/>
        </authorList>
    </citation>
    <scope>NUCLEOTIDE SEQUENCE</scope>
    <source>
        <strain evidence="9">B-399</strain>
    </source>
</reference>
<protein>
    <submittedName>
        <fullName evidence="9">AmmeMemoRadiSam system radical SAM enzyme</fullName>
    </submittedName>
</protein>
<dbReference type="CDD" id="cd01335">
    <property type="entry name" value="Radical_SAM"/>
    <property type="match status" value="1"/>
</dbReference>
<name>A0ABQ5LVR6_9RHOB</name>
<proteinExistence type="predicted"/>
<sequence length="358" mass="39444">MTEARHIARHWSRQPDGRLRCELCPRFCALRDGQRGMCFVRMREGDEIVLDTYGRSSGFCIDPIEKKPLNHFLPGTSVLSFGTAGCNLACKFCQNYDISTAKTVDRLADSASPEALAQAAKRHGCASVAYTYNDPVIFLEYALDTAAACRDLGVRSVAVTAGYIEPEPRAEFFAAMDAANIDLKGFTPEFYRKLTGAHIEPVLDTIAYVAQETECWLELTTLLIPGENDSDAEIEALSGWVLDNCGADTPLHFTAFTPQHRMPDHAATPLETVLRAREIARRVGLHHVYAGNVHDEAAQSSYCTGCGQKVIGRDWHQLTGWHLDETGHCLSCGTRFAGVIEGAPGRWGRKRQPIRIGA</sequence>
<keyword evidence="4" id="KW-0949">S-adenosyl-L-methionine</keyword>